<gene>
    <name evidence="1" type="ORF">FOQG_00336</name>
</gene>
<dbReference type="EMBL" id="JH658362">
    <property type="protein sequence ID" value="EXK99994.1"/>
    <property type="molecule type" value="Genomic_DNA"/>
</dbReference>
<dbReference type="Proteomes" id="UP000030663">
    <property type="component" value="Unassembled WGS sequence"/>
</dbReference>
<evidence type="ECO:0000313" key="2">
    <source>
        <dbReference type="Proteomes" id="UP000030663"/>
    </source>
</evidence>
<dbReference type="HOGENOM" id="CLU_2197126_0_0_1"/>
<evidence type="ECO:0000313" key="1">
    <source>
        <dbReference type="EMBL" id="EXK99992.1"/>
    </source>
</evidence>
<dbReference type="AlphaFoldDB" id="X0E0X4"/>
<organism evidence="1 2">
    <name type="scientific">Fusarium oxysporum f. sp. raphani 54005</name>
    <dbReference type="NCBI Taxonomy" id="1089458"/>
    <lineage>
        <taxon>Eukaryota</taxon>
        <taxon>Fungi</taxon>
        <taxon>Dikarya</taxon>
        <taxon>Ascomycota</taxon>
        <taxon>Pezizomycotina</taxon>
        <taxon>Sordariomycetes</taxon>
        <taxon>Hypocreomycetidae</taxon>
        <taxon>Hypocreales</taxon>
        <taxon>Nectriaceae</taxon>
        <taxon>Fusarium</taxon>
        <taxon>Fusarium oxysporum species complex</taxon>
    </lineage>
</organism>
<sequence length="108" mass="11780">MARVANPTTSQALMDEVVHSIVLLKFVANKTAFQQSLVDLEFVGNVRRQGGTGGHKSEDAHSGQGDYQSGVICFNPLSLAGVPIDDRLFHGRRFGQAWIKLHKLAACF</sequence>
<dbReference type="EMBL" id="JH658362">
    <property type="protein sequence ID" value="EXK99993.1"/>
    <property type="molecule type" value="Genomic_DNA"/>
</dbReference>
<accession>X0E0X4</accession>
<protein>
    <submittedName>
        <fullName evidence="1">Uncharacterized protein</fullName>
    </submittedName>
</protein>
<proteinExistence type="predicted"/>
<reference evidence="1" key="2">
    <citation type="submission" date="2012-05" db="EMBL/GenBank/DDBJ databases">
        <title>Annotation of the Genome Sequence of Fusarium oxysporum PHW815.</title>
        <authorList>
            <consortium name="The Broad Institute Genomics Platform"/>
            <person name="Ma L.-J."/>
            <person name="Corby-Kistler H."/>
            <person name="Broz K."/>
            <person name="Gale L.R."/>
            <person name="Jonkers W."/>
            <person name="O'Donnell K."/>
            <person name="Ploetz R."/>
            <person name="Steinberg C."/>
            <person name="Schwartz D.C."/>
            <person name="VanEtten H."/>
            <person name="Zhou S."/>
            <person name="Young S.K."/>
            <person name="Zeng Q."/>
            <person name="Gargeya S."/>
            <person name="Fitzgerald M."/>
            <person name="Abouelleil A."/>
            <person name="Alvarado L."/>
            <person name="Chapman S.B."/>
            <person name="Gainer-Dewar J."/>
            <person name="Goldberg J."/>
            <person name="Griggs A."/>
            <person name="Gujja S."/>
            <person name="Hansen M."/>
            <person name="Howarth C."/>
            <person name="Imamovic A."/>
            <person name="Ireland A."/>
            <person name="Larimer J."/>
            <person name="McCowan C."/>
            <person name="Murphy C."/>
            <person name="Pearson M."/>
            <person name="Poon T.W."/>
            <person name="Priest M."/>
            <person name="Roberts A."/>
            <person name="Saif S."/>
            <person name="Shea T."/>
            <person name="Sykes S."/>
            <person name="Wortman J."/>
            <person name="Nusbaum C."/>
            <person name="Birren B."/>
        </authorList>
    </citation>
    <scope>NUCLEOTIDE SEQUENCE</scope>
    <source>
        <strain evidence="1">54005</strain>
    </source>
</reference>
<keyword evidence="2" id="KW-1185">Reference proteome</keyword>
<reference evidence="1 2" key="1">
    <citation type="submission" date="2011-11" db="EMBL/GenBank/DDBJ databases">
        <title>The Genome Sequence of Fusarium oxysporum PHW815.</title>
        <authorList>
            <consortium name="The Broad Institute Genome Sequencing Platform"/>
            <person name="Ma L.-J."/>
            <person name="Gale L.R."/>
            <person name="Schwartz D.C."/>
            <person name="Zhou S."/>
            <person name="Corby-Kistler H."/>
            <person name="Young S.K."/>
            <person name="Zeng Q."/>
            <person name="Gargeya S."/>
            <person name="Fitzgerald M."/>
            <person name="Haas B."/>
            <person name="Abouelleil A."/>
            <person name="Alvarado L."/>
            <person name="Arachchi H.M."/>
            <person name="Berlin A."/>
            <person name="Brown A."/>
            <person name="Chapman S.B."/>
            <person name="Chen Z."/>
            <person name="Dunbar C."/>
            <person name="Freedman E."/>
            <person name="Gearin G."/>
            <person name="Goldberg J."/>
            <person name="Griggs A."/>
            <person name="Gujja S."/>
            <person name="Heiman D."/>
            <person name="Howarth C."/>
            <person name="Larson L."/>
            <person name="Lui A."/>
            <person name="MacDonald P.J.P."/>
            <person name="Montmayeur A."/>
            <person name="Murphy C."/>
            <person name="Neiman D."/>
            <person name="Pearson M."/>
            <person name="Priest M."/>
            <person name="Roberts A."/>
            <person name="Saif S."/>
            <person name="Shea T."/>
            <person name="Shenoy N."/>
            <person name="Sisk P."/>
            <person name="Stolte C."/>
            <person name="Sykes S."/>
            <person name="Wortman J."/>
            <person name="Nusbaum C."/>
            <person name="Birren B."/>
        </authorList>
    </citation>
    <scope>NUCLEOTIDE SEQUENCE [LARGE SCALE GENOMIC DNA]</scope>
    <source>
        <strain evidence="1 2">54005</strain>
    </source>
</reference>
<dbReference type="EMBL" id="JH658362">
    <property type="protein sequence ID" value="EXK99992.1"/>
    <property type="molecule type" value="Genomic_DNA"/>
</dbReference>
<name>X0E0X4_FUSOX</name>